<dbReference type="GO" id="GO:0050684">
    <property type="term" value="P:regulation of mRNA processing"/>
    <property type="evidence" value="ECO:0007669"/>
    <property type="project" value="TreeGrafter"/>
</dbReference>
<dbReference type="EC" id="2.7.11.1" evidence="1"/>
<evidence type="ECO:0000256" key="5">
    <source>
        <dbReference type="ARBA" id="ARBA00022777"/>
    </source>
</evidence>
<keyword evidence="4" id="KW-0547">Nucleotide-binding</keyword>
<keyword evidence="11" id="KW-1185">Reference proteome</keyword>
<dbReference type="OrthoDB" id="5979581at2759"/>
<proteinExistence type="predicted"/>
<dbReference type="PANTHER" id="PTHR47634:SF9">
    <property type="entry name" value="PROTEIN KINASE DOMAIN-CONTAINING PROTEIN-RELATED"/>
    <property type="match status" value="1"/>
</dbReference>
<evidence type="ECO:0000256" key="4">
    <source>
        <dbReference type="ARBA" id="ARBA00022741"/>
    </source>
</evidence>
<gene>
    <name evidence="10" type="ORF">LACBIDRAFT_323868</name>
</gene>
<evidence type="ECO:0000256" key="3">
    <source>
        <dbReference type="ARBA" id="ARBA00022679"/>
    </source>
</evidence>
<dbReference type="PANTHER" id="PTHR47634">
    <property type="entry name" value="PROTEIN KINASE DOMAIN-CONTAINING PROTEIN-RELATED"/>
    <property type="match status" value="1"/>
</dbReference>
<dbReference type="KEGG" id="lbc:LACBIDRAFT_323868"/>
<dbReference type="SUPFAM" id="SSF56112">
    <property type="entry name" value="Protein kinase-like (PK-like)"/>
    <property type="match status" value="1"/>
</dbReference>
<dbReference type="HOGENOM" id="CLU_1219865_0_0_1"/>
<organism evidence="11">
    <name type="scientific">Laccaria bicolor (strain S238N-H82 / ATCC MYA-4686)</name>
    <name type="common">Bicoloured deceiver</name>
    <name type="synonym">Laccaria laccata var. bicolor</name>
    <dbReference type="NCBI Taxonomy" id="486041"/>
    <lineage>
        <taxon>Eukaryota</taxon>
        <taxon>Fungi</taxon>
        <taxon>Dikarya</taxon>
        <taxon>Basidiomycota</taxon>
        <taxon>Agaricomycotina</taxon>
        <taxon>Agaricomycetes</taxon>
        <taxon>Agaricomycetidae</taxon>
        <taxon>Agaricales</taxon>
        <taxon>Agaricineae</taxon>
        <taxon>Hydnangiaceae</taxon>
        <taxon>Laccaria</taxon>
    </lineage>
</organism>
<name>B0CZ15_LACBS</name>
<reference evidence="10 11" key="1">
    <citation type="journal article" date="2008" name="Nature">
        <title>The genome of Laccaria bicolor provides insights into mycorrhizal symbiosis.</title>
        <authorList>
            <person name="Martin F."/>
            <person name="Aerts A."/>
            <person name="Ahren D."/>
            <person name="Brun A."/>
            <person name="Danchin E.G.J."/>
            <person name="Duchaussoy F."/>
            <person name="Gibon J."/>
            <person name="Kohler A."/>
            <person name="Lindquist E."/>
            <person name="Pereda V."/>
            <person name="Salamov A."/>
            <person name="Shapiro H.J."/>
            <person name="Wuyts J."/>
            <person name="Blaudez D."/>
            <person name="Buee M."/>
            <person name="Brokstein P."/>
            <person name="Canbaeck B."/>
            <person name="Cohen D."/>
            <person name="Courty P.E."/>
            <person name="Coutinho P.M."/>
            <person name="Delaruelle C."/>
            <person name="Detter J.C."/>
            <person name="Deveau A."/>
            <person name="DiFazio S."/>
            <person name="Duplessis S."/>
            <person name="Fraissinet-Tachet L."/>
            <person name="Lucic E."/>
            <person name="Frey-Klett P."/>
            <person name="Fourrey C."/>
            <person name="Feussner I."/>
            <person name="Gay G."/>
            <person name="Grimwood J."/>
            <person name="Hoegger P.J."/>
            <person name="Jain P."/>
            <person name="Kilaru S."/>
            <person name="Labbe J."/>
            <person name="Lin Y.C."/>
            <person name="Legue V."/>
            <person name="Le Tacon F."/>
            <person name="Marmeisse R."/>
            <person name="Melayah D."/>
            <person name="Montanini B."/>
            <person name="Muratet M."/>
            <person name="Nehls U."/>
            <person name="Niculita-Hirzel H."/>
            <person name="Oudot-Le Secq M.P."/>
            <person name="Peter M."/>
            <person name="Quesneville H."/>
            <person name="Rajashekar B."/>
            <person name="Reich M."/>
            <person name="Rouhier N."/>
            <person name="Schmutz J."/>
            <person name="Yin T."/>
            <person name="Chalot M."/>
            <person name="Henrissat B."/>
            <person name="Kuees U."/>
            <person name="Lucas S."/>
            <person name="Van de Peer Y."/>
            <person name="Podila G.K."/>
            <person name="Polle A."/>
            <person name="Pukkila P.J."/>
            <person name="Richardson P.M."/>
            <person name="Rouze P."/>
            <person name="Sanders I.R."/>
            <person name="Stajich J.E."/>
            <person name="Tunlid A."/>
            <person name="Tuskan G."/>
            <person name="Grigoriev I.V."/>
        </authorList>
    </citation>
    <scope>NUCLEOTIDE SEQUENCE [LARGE SCALE GENOMIC DNA]</scope>
    <source>
        <strain evidence="11">S238N-H82 / ATCC MYA-4686</strain>
    </source>
</reference>
<dbReference type="Gene3D" id="1.10.510.10">
    <property type="entry name" value="Transferase(Phosphotransferase) domain 1"/>
    <property type="match status" value="1"/>
</dbReference>
<dbReference type="GeneID" id="6072075"/>
<keyword evidence="5" id="KW-0418">Kinase</keyword>
<evidence type="ECO:0000313" key="10">
    <source>
        <dbReference type="EMBL" id="EDR12545.1"/>
    </source>
</evidence>
<accession>B0CZ15</accession>
<dbReference type="GO" id="GO:0004674">
    <property type="term" value="F:protein serine/threonine kinase activity"/>
    <property type="evidence" value="ECO:0007669"/>
    <property type="project" value="UniProtKB-KW"/>
</dbReference>
<dbReference type="InterPro" id="IPR000719">
    <property type="entry name" value="Prot_kinase_dom"/>
</dbReference>
<evidence type="ECO:0000256" key="1">
    <source>
        <dbReference type="ARBA" id="ARBA00012513"/>
    </source>
</evidence>
<dbReference type="EMBL" id="DS547094">
    <property type="protein sequence ID" value="EDR12545.1"/>
    <property type="molecule type" value="Genomic_DNA"/>
</dbReference>
<evidence type="ECO:0000313" key="11">
    <source>
        <dbReference type="Proteomes" id="UP000001194"/>
    </source>
</evidence>
<comment type="catalytic activity">
    <reaction evidence="7">
        <text>L-threonyl-[protein] + ATP = O-phospho-L-threonyl-[protein] + ADP + H(+)</text>
        <dbReference type="Rhea" id="RHEA:46608"/>
        <dbReference type="Rhea" id="RHEA-COMP:11060"/>
        <dbReference type="Rhea" id="RHEA-COMP:11605"/>
        <dbReference type="ChEBI" id="CHEBI:15378"/>
        <dbReference type="ChEBI" id="CHEBI:30013"/>
        <dbReference type="ChEBI" id="CHEBI:30616"/>
        <dbReference type="ChEBI" id="CHEBI:61977"/>
        <dbReference type="ChEBI" id="CHEBI:456216"/>
        <dbReference type="EC" id="2.7.11.1"/>
    </reaction>
</comment>
<sequence length="227" mass="25171">MYPEEPLDLSPSEGGGYFSAKMGQKLNGGKFQIVRKLGYGSRSSTWLVRGKDNYFAIKIYTIAASEHAKTVEVPSSRGGPVPVYHTDFWEGTRAGSHLCLVLDPMSTTVQALMHEADHERLPVHAIQRIVATVAEALDSLHKVGIMHGAVKPENVYFWRLAYGTEDIKSVLDSEPRPTIRKNKIYLVVIISLMGVIGTIRRKRLRIGAFISVVSDMCRNHEPSGHNG</sequence>
<dbReference type="Gene3D" id="3.30.200.20">
    <property type="entry name" value="Phosphorylase Kinase, domain 1"/>
    <property type="match status" value="1"/>
</dbReference>
<dbReference type="InterPro" id="IPR011009">
    <property type="entry name" value="Kinase-like_dom_sf"/>
</dbReference>
<protein>
    <recommendedName>
        <fullName evidence="1">non-specific serine/threonine protein kinase</fullName>
        <ecNumber evidence="1">2.7.11.1</ecNumber>
    </recommendedName>
</protein>
<evidence type="ECO:0000256" key="8">
    <source>
        <dbReference type="ARBA" id="ARBA00048679"/>
    </source>
</evidence>
<evidence type="ECO:0000259" key="9">
    <source>
        <dbReference type="PROSITE" id="PS50011"/>
    </source>
</evidence>
<evidence type="ECO:0000256" key="2">
    <source>
        <dbReference type="ARBA" id="ARBA00022527"/>
    </source>
</evidence>
<dbReference type="InParanoid" id="B0CZ15"/>
<dbReference type="GO" id="GO:0005524">
    <property type="term" value="F:ATP binding"/>
    <property type="evidence" value="ECO:0007669"/>
    <property type="project" value="UniProtKB-KW"/>
</dbReference>
<keyword evidence="6" id="KW-0067">ATP-binding</keyword>
<evidence type="ECO:0000256" key="7">
    <source>
        <dbReference type="ARBA" id="ARBA00047899"/>
    </source>
</evidence>
<keyword evidence="2" id="KW-0723">Serine/threonine-protein kinase</keyword>
<keyword evidence="3" id="KW-0808">Transferase</keyword>
<dbReference type="AlphaFoldDB" id="B0CZ15"/>
<evidence type="ECO:0000256" key="6">
    <source>
        <dbReference type="ARBA" id="ARBA00022840"/>
    </source>
</evidence>
<comment type="catalytic activity">
    <reaction evidence="8">
        <text>L-seryl-[protein] + ATP = O-phospho-L-seryl-[protein] + ADP + H(+)</text>
        <dbReference type="Rhea" id="RHEA:17989"/>
        <dbReference type="Rhea" id="RHEA-COMP:9863"/>
        <dbReference type="Rhea" id="RHEA-COMP:11604"/>
        <dbReference type="ChEBI" id="CHEBI:15378"/>
        <dbReference type="ChEBI" id="CHEBI:29999"/>
        <dbReference type="ChEBI" id="CHEBI:30616"/>
        <dbReference type="ChEBI" id="CHEBI:83421"/>
        <dbReference type="ChEBI" id="CHEBI:456216"/>
        <dbReference type="EC" id="2.7.11.1"/>
    </reaction>
</comment>
<dbReference type="InterPro" id="IPR051334">
    <property type="entry name" value="SRPK"/>
</dbReference>
<dbReference type="Proteomes" id="UP000001194">
    <property type="component" value="Unassembled WGS sequence"/>
</dbReference>
<dbReference type="PROSITE" id="PS50011">
    <property type="entry name" value="PROTEIN_KINASE_DOM"/>
    <property type="match status" value="1"/>
</dbReference>
<dbReference type="SMART" id="SM00220">
    <property type="entry name" value="S_TKc"/>
    <property type="match status" value="1"/>
</dbReference>
<dbReference type="RefSeq" id="XP_001876809.1">
    <property type="nucleotide sequence ID" value="XM_001876774.1"/>
</dbReference>
<feature type="domain" description="Protein kinase" evidence="9">
    <location>
        <begin position="31"/>
        <end position="227"/>
    </location>
</feature>
<dbReference type="GO" id="GO:0000245">
    <property type="term" value="P:spliceosomal complex assembly"/>
    <property type="evidence" value="ECO:0007669"/>
    <property type="project" value="TreeGrafter"/>
</dbReference>